<dbReference type="Gene3D" id="3.30.2400.10">
    <property type="entry name" value="Major capsid protein gp5"/>
    <property type="match status" value="1"/>
</dbReference>
<dbReference type="NCBIfam" id="TIGR01554">
    <property type="entry name" value="major_cap_HK97"/>
    <property type="match status" value="1"/>
</dbReference>
<reference evidence="4" key="1">
    <citation type="submission" date="2020-05" db="EMBL/GenBank/DDBJ databases">
        <authorList>
            <person name="Chiriac C."/>
            <person name="Salcher M."/>
            <person name="Ghai R."/>
            <person name="Kavagutti S V."/>
        </authorList>
    </citation>
    <scope>NUCLEOTIDE SEQUENCE</scope>
</reference>
<evidence type="ECO:0000256" key="2">
    <source>
        <dbReference type="ARBA" id="ARBA00022844"/>
    </source>
</evidence>
<dbReference type="InterPro" id="IPR024455">
    <property type="entry name" value="Phage_capsid"/>
</dbReference>
<dbReference type="Pfam" id="PF05065">
    <property type="entry name" value="Phage_capsid"/>
    <property type="match status" value="1"/>
</dbReference>
<keyword evidence="2" id="KW-0946">Virion</keyword>
<comment type="subcellular location">
    <subcellularLocation>
        <location evidence="1">Virion</location>
    </subcellularLocation>
</comment>
<dbReference type="EMBL" id="LR797069">
    <property type="protein sequence ID" value="CAB4184380.1"/>
    <property type="molecule type" value="Genomic_DNA"/>
</dbReference>
<name>A0A6J5QI68_9CAUD</name>
<dbReference type="GO" id="GO:0044423">
    <property type="term" value="C:virion component"/>
    <property type="evidence" value="ECO:0007669"/>
    <property type="project" value="UniProtKB-KW"/>
</dbReference>
<protein>
    <submittedName>
        <fullName evidence="4">Major_cap_HK97, phage major capsid protein, HK97 family</fullName>
    </submittedName>
</protein>
<feature type="domain" description="Phage capsid-like C-terminal" evidence="3">
    <location>
        <begin position="139"/>
        <end position="380"/>
    </location>
</feature>
<dbReference type="EMBL" id="LR797428">
    <property type="protein sequence ID" value="CAB4215347.1"/>
    <property type="molecule type" value="Genomic_DNA"/>
</dbReference>
<evidence type="ECO:0000313" key="5">
    <source>
        <dbReference type="EMBL" id="CAB4215347.1"/>
    </source>
</evidence>
<dbReference type="InterPro" id="IPR054612">
    <property type="entry name" value="Phage_capsid-like_C"/>
</dbReference>
<proteinExistence type="predicted"/>
<sequence length="384" mass="39564">MADIRKLHEQRAQALTEATSLVADLAEKGEALEGESQVRFEKLTAEASTIAAAIRSEKDAAEARSAADSARAEFAAVIAPAAKADRDEAAELRALGRNGGSQVFEYRDVTKSTGLGNPVTIADRVNVVAAQFNPFLDANIITVVRTANGNNIQFPRVTALGTAGSVAEAGTIGESDGTLSALSLTPIKYATIIQVTEELVEDAVFDLAGMIADKCGAEVAVAHGAFAGTAVAAAATIGATGSGTVSINPTYTDLAKLKASVNQAYRRAPKAGWLMNDTTLGVVTGLVDTAGQPIFRAGDANNADRLLGAPVYSAALIDLTDDTAGAILFGDLGQIYTALVGGVRVDVSREFAWNTGLVSYKVEVRGATGLAQASAVKSYKSANV</sequence>
<accession>A0A6J5QI68</accession>
<gene>
    <name evidence="4" type="ORF">UFOVP1126_12</name>
    <name evidence="5" type="ORF">UFOVP1485_12</name>
</gene>
<dbReference type="Gene3D" id="3.30.2320.10">
    <property type="entry name" value="hypothetical protein PF0899 domain"/>
    <property type="match status" value="1"/>
</dbReference>
<dbReference type="SUPFAM" id="SSF56563">
    <property type="entry name" value="Major capsid protein gp5"/>
    <property type="match status" value="1"/>
</dbReference>
<organism evidence="4">
    <name type="scientific">uncultured Caudovirales phage</name>
    <dbReference type="NCBI Taxonomy" id="2100421"/>
    <lineage>
        <taxon>Viruses</taxon>
        <taxon>Duplodnaviria</taxon>
        <taxon>Heunggongvirae</taxon>
        <taxon>Uroviricota</taxon>
        <taxon>Caudoviricetes</taxon>
        <taxon>Peduoviridae</taxon>
        <taxon>Maltschvirus</taxon>
        <taxon>Maltschvirus maltsch</taxon>
    </lineage>
</organism>
<evidence type="ECO:0000256" key="1">
    <source>
        <dbReference type="ARBA" id="ARBA00004328"/>
    </source>
</evidence>
<evidence type="ECO:0000313" key="4">
    <source>
        <dbReference type="EMBL" id="CAB4184380.1"/>
    </source>
</evidence>
<evidence type="ECO:0000259" key="3">
    <source>
        <dbReference type="Pfam" id="PF05065"/>
    </source>
</evidence>